<dbReference type="InterPro" id="IPR013815">
    <property type="entry name" value="ATP_grasp_subdomain_1"/>
</dbReference>
<comment type="function">
    <text evidence="7">Succinyl-CoA synthetase functions in the citric acid cycle (TCA), coupling the hydrolysis of succinyl-CoA to the synthesis of ATP and thus represents the only step of substrate-level phosphorylation in the TCA. The beta subunit provides nucleotide specificity of the enzyme and binds the substrate succinate, while the binding sites for coenzyme A and phosphate are found in the alpha subunit.</text>
</comment>
<comment type="caution">
    <text evidence="7">Lacks conserved residue(s) required for the propagation of feature annotation.</text>
</comment>
<gene>
    <name evidence="10" type="ORF">GBAR_LOCUS22024</name>
</gene>
<dbReference type="FunFam" id="3.40.50.261:FF:000001">
    <property type="entry name" value="Succinate--CoA ligase [ADP-forming] subunit beta"/>
    <property type="match status" value="1"/>
</dbReference>
<dbReference type="GO" id="GO:0042709">
    <property type="term" value="C:succinate-CoA ligase complex"/>
    <property type="evidence" value="ECO:0007669"/>
    <property type="project" value="UniProtKB-ARBA"/>
</dbReference>
<feature type="binding site" evidence="7">
    <location>
        <position position="267"/>
    </location>
    <ligand>
        <name>substrate</name>
        <note>ligand shared with subunit alpha</note>
    </ligand>
</feature>
<evidence type="ECO:0000256" key="2">
    <source>
        <dbReference type="ARBA" id="ARBA00022532"/>
    </source>
</evidence>
<keyword evidence="4 7" id="KW-0479">Metal-binding</keyword>
<protein>
    <recommendedName>
        <fullName evidence="7">Succinate--CoA ligase [ADP-forming] subunit beta, mitochondrial</fullName>
        <ecNumber evidence="7">6.2.1.5</ecNumber>
    </recommendedName>
    <alternativeName>
        <fullName evidence="7">Succinyl-CoA synthetase beta chain</fullName>
        <shortName evidence="7">SCS-beta</shortName>
    </alternativeName>
</protein>
<dbReference type="Gene3D" id="3.30.470.20">
    <property type="entry name" value="ATP-grasp fold, B domain"/>
    <property type="match status" value="1"/>
</dbReference>
<comment type="similarity">
    <text evidence="7">Belongs to the succinate/malate CoA ligase beta subunit family.</text>
</comment>
<dbReference type="GO" id="GO:0005524">
    <property type="term" value="F:ATP binding"/>
    <property type="evidence" value="ECO:0007669"/>
    <property type="project" value="UniProtKB-UniRule"/>
</dbReference>
<keyword evidence="3 7" id="KW-0436">Ligase</keyword>
<dbReference type="EC" id="6.2.1.5" evidence="7"/>
<evidence type="ECO:0000256" key="3">
    <source>
        <dbReference type="ARBA" id="ARBA00022598"/>
    </source>
</evidence>
<dbReference type="GO" id="GO:0005739">
    <property type="term" value="C:mitochondrion"/>
    <property type="evidence" value="ECO:0007669"/>
    <property type="project" value="UniProtKB-SubCell"/>
</dbReference>
<feature type="binding site" evidence="7">
    <location>
        <position position="110"/>
    </location>
    <ligand>
        <name>ATP</name>
        <dbReference type="ChEBI" id="CHEBI:30616"/>
    </ligand>
</feature>
<dbReference type="HAMAP" id="MF_00558">
    <property type="entry name" value="Succ_CoA_beta"/>
    <property type="match status" value="1"/>
</dbReference>
<dbReference type="GO" id="GO:0000287">
    <property type="term" value="F:magnesium ion binding"/>
    <property type="evidence" value="ECO:0007669"/>
    <property type="project" value="UniProtKB-UniRule"/>
</dbReference>
<dbReference type="Gene3D" id="3.40.50.261">
    <property type="entry name" value="Succinyl-CoA synthetase domains"/>
    <property type="match status" value="1"/>
</dbReference>
<dbReference type="InterPro" id="IPR005811">
    <property type="entry name" value="SUCC_ACL_C"/>
</dbReference>
<accession>A0AA35T0L1</accession>
<dbReference type="FunFam" id="3.30.470.20:FF:000002">
    <property type="entry name" value="Succinate--CoA ligase [ADP-forming] subunit beta"/>
    <property type="match status" value="1"/>
</dbReference>
<dbReference type="InterPro" id="IPR011761">
    <property type="entry name" value="ATP-grasp"/>
</dbReference>
<name>A0AA35T0L1_GEOBA</name>
<comment type="subcellular location">
    <subcellularLocation>
        <location evidence="7">Mitochondrion</location>
    </subcellularLocation>
</comment>
<comment type="subunit">
    <text evidence="7">Heterodimer of an alpha and a beta subunit.</text>
</comment>
<evidence type="ECO:0000313" key="10">
    <source>
        <dbReference type="EMBL" id="CAI8039570.1"/>
    </source>
</evidence>
<dbReference type="InterPro" id="IPR016102">
    <property type="entry name" value="Succinyl-CoA_synth-like"/>
</dbReference>
<dbReference type="NCBIfam" id="TIGR01016">
    <property type="entry name" value="sucCoAbeta"/>
    <property type="match status" value="1"/>
</dbReference>
<keyword evidence="7" id="KW-0496">Mitochondrion</keyword>
<feature type="binding site" evidence="7">
    <location>
        <position position="202"/>
    </location>
    <ligand>
        <name>Mg(2+)</name>
        <dbReference type="ChEBI" id="CHEBI:18420"/>
    </ligand>
</feature>
<feature type="domain" description="ATP-grasp" evidence="9">
    <location>
        <begin position="13"/>
        <end position="230"/>
    </location>
</feature>
<evidence type="ECO:0000256" key="4">
    <source>
        <dbReference type="ARBA" id="ARBA00022723"/>
    </source>
</evidence>
<dbReference type="EMBL" id="CASHTH010003050">
    <property type="protein sequence ID" value="CAI8039570.1"/>
    <property type="molecule type" value="Genomic_DNA"/>
</dbReference>
<evidence type="ECO:0000313" key="11">
    <source>
        <dbReference type="Proteomes" id="UP001174909"/>
    </source>
</evidence>
<dbReference type="GO" id="GO:0004775">
    <property type="term" value="F:succinate-CoA ligase (ADP-forming) activity"/>
    <property type="evidence" value="ECO:0007669"/>
    <property type="project" value="UniProtKB-UniRule"/>
</dbReference>
<dbReference type="Pfam" id="PF08442">
    <property type="entry name" value="ATP-grasp_2"/>
    <property type="match status" value="1"/>
</dbReference>
<dbReference type="PIRSF" id="PIRSF001554">
    <property type="entry name" value="SucCS_beta"/>
    <property type="match status" value="1"/>
</dbReference>
<comment type="pathway">
    <text evidence="1 7">Carbohydrate metabolism; tricarboxylic acid cycle; succinate from succinyl-CoA (ligase route): step 1/1.</text>
</comment>
<comment type="cofactor">
    <cofactor evidence="7">
        <name>Mg(2+)</name>
        <dbReference type="ChEBI" id="CHEBI:18420"/>
    </cofactor>
    <text evidence="7">Binds 1 Mg(2+) ion per subunit.</text>
</comment>
<dbReference type="InterPro" id="IPR005809">
    <property type="entry name" value="Succ_CoA_ligase-like_bsu"/>
</dbReference>
<feature type="binding site" evidence="7">
    <location>
        <position position="49"/>
    </location>
    <ligand>
        <name>ATP</name>
        <dbReference type="ChEBI" id="CHEBI:30616"/>
    </ligand>
</feature>
<dbReference type="PROSITE" id="PS50975">
    <property type="entry name" value="ATP_GRASP"/>
    <property type="match status" value="1"/>
</dbReference>
<keyword evidence="11" id="KW-1185">Reference proteome</keyword>
<dbReference type="InterPro" id="IPR013650">
    <property type="entry name" value="ATP-grasp_succ-CoA_synth-type"/>
</dbReference>
<proteinExistence type="inferred from homology"/>
<keyword evidence="5 7" id="KW-0547">Nucleotide-binding</keyword>
<keyword evidence="7 8" id="KW-0067">ATP-binding</keyword>
<evidence type="ECO:0000259" key="9">
    <source>
        <dbReference type="PROSITE" id="PS50975"/>
    </source>
</evidence>
<evidence type="ECO:0000256" key="5">
    <source>
        <dbReference type="ARBA" id="ARBA00022741"/>
    </source>
</evidence>
<comment type="caution">
    <text evidence="10">The sequence shown here is derived from an EMBL/GenBank/DDBJ whole genome shotgun (WGS) entry which is preliminary data.</text>
</comment>
<dbReference type="AlphaFoldDB" id="A0AA35T0L1"/>
<dbReference type="SUPFAM" id="SSF52210">
    <property type="entry name" value="Succinyl-CoA synthetase domains"/>
    <property type="match status" value="1"/>
</dbReference>
<comment type="catalytic activity">
    <reaction evidence="7">
        <text>succinate + ATP + CoA = succinyl-CoA + ADP + phosphate</text>
        <dbReference type="Rhea" id="RHEA:17661"/>
        <dbReference type="ChEBI" id="CHEBI:30031"/>
        <dbReference type="ChEBI" id="CHEBI:30616"/>
        <dbReference type="ChEBI" id="CHEBI:43474"/>
        <dbReference type="ChEBI" id="CHEBI:57287"/>
        <dbReference type="ChEBI" id="CHEBI:57292"/>
        <dbReference type="ChEBI" id="CHEBI:456216"/>
        <dbReference type="EC" id="6.2.1.5"/>
    </reaction>
</comment>
<dbReference type="SUPFAM" id="SSF56059">
    <property type="entry name" value="Glutathione synthetase ATP-binding domain-like"/>
    <property type="match status" value="1"/>
</dbReference>
<feature type="binding site" evidence="7">
    <location>
        <position position="216"/>
    </location>
    <ligand>
        <name>Mg(2+)</name>
        <dbReference type="ChEBI" id="CHEBI:18420"/>
    </ligand>
</feature>
<evidence type="ECO:0000256" key="7">
    <source>
        <dbReference type="HAMAP-Rule" id="MF_03219"/>
    </source>
</evidence>
<keyword evidence="6 7" id="KW-0460">Magnesium</keyword>
<evidence type="ECO:0000256" key="1">
    <source>
        <dbReference type="ARBA" id="ARBA00005064"/>
    </source>
</evidence>
<organism evidence="10 11">
    <name type="scientific">Geodia barretti</name>
    <name type="common">Barrett's horny sponge</name>
    <dbReference type="NCBI Taxonomy" id="519541"/>
    <lineage>
        <taxon>Eukaryota</taxon>
        <taxon>Metazoa</taxon>
        <taxon>Porifera</taxon>
        <taxon>Demospongiae</taxon>
        <taxon>Heteroscleromorpha</taxon>
        <taxon>Tetractinellida</taxon>
        <taxon>Astrophorina</taxon>
        <taxon>Geodiidae</taxon>
        <taxon>Geodia</taxon>
    </lineage>
</organism>
<feature type="binding site" evidence="7">
    <location>
        <begin position="56"/>
        <end position="58"/>
    </location>
    <ligand>
        <name>ATP</name>
        <dbReference type="ChEBI" id="CHEBI:30616"/>
    </ligand>
</feature>
<dbReference type="PANTHER" id="PTHR11815:SF10">
    <property type="entry name" value="SUCCINATE--COA LIGASE [GDP-FORMING] SUBUNIT BETA, MITOCHONDRIAL"/>
    <property type="match status" value="1"/>
</dbReference>
<dbReference type="PANTHER" id="PTHR11815">
    <property type="entry name" value="SUCCINYL-COA SYNTHETASE BETA CHAIN"/>
    <property type="match status" value="1"/>
</dbReference>
<dbReference type="GO" id="GO:0005829">
    <property type="term" value="C:cytosol"/>
    <property type="evidence" value="ECO:0007669"/>
    <property type="project" value="TreeGrafter"/>
</dbReference>
<evidence type="ECO:0000256" key="8">
    <source>
        <dbReference type="PROSITE-ProRule" id="PRU00409"/>
    </source>
</evidence>
<dbReference type="GO" id="GO:0006099">
    <property type="term" value="P:tricarboxylic acid cycle"/>
    <property type="evidence" value="ECO:0007669"/>
    <property type="project" value="UniProtKB-UniRule"/>
</dbReference>
<dbReference type="Gene3D" id="3.30.1490.20">
    <property type="entry name" value="ATP-grasp fold, A domain"/>
    <property type="match status" value="1"/>
</dbReference>
<evidence type="ECO:0000256" key="6">
    <source>
        <dbReference type="ARBA" id="ARBA00022842"/>
    </source>
</evidence>
<keyword evidence="2 7" id="KW-0816">Tricarboxylic acid cycle</keyword>
<dbReference type="NCBIfam" id="NF001913">
    <property type="entry name" value="PRK00696.1"/>
    <property type="match status" value="1"/>
</dbReference>
<sequence length="390" mass="40650">MVDAMNLHEYQAKAIFARYGIPVPNGQVAGTPDEAAQATAGFGGRAAIKAQVHAGGRGLVGGVKVVRSPDEAREFAGSLLGTRLVTHQTDANGVPVDGVLVEELADIATEMYVALTIDRNFRGVVFIASAAGGTSIEEVAATDPDAIITENVDPLLGLMPFQCRRLAARLELTGPTARQAANIFDALYRIFTENDCTLVEVNPLIVTGDGSVVALDAKVNLEDDAMFRHPDLHELRDRSQEDPLEAQAADDDIAYVSLDGRVGCLVNGAGLAMATLDVANAAGAAPANFLDVGGGASEEKVAAAVSIILSDPKVDRVLVNIFGGILRCDVAARGIVMAFEEHLAQQPLVVRMLGTNLAEGKNILAQSGLNVTFTDTLTEAAAALSAEPAA</sequence>
<dbReference type="GO" id="GO:0006104">
    <property type="term" value="P:succinyl-CoA metabolic process"/>
    <property type="evidence" value="ECO:0007669"/>
    <property type="project" value="TreeGrafter"/>
</dbReference>
<dbReference type="Pfam" id="PF00549">
    <property type="entry name" value="Ligase_CoA"/>
    <property type="match status" value="1"/>
</dbReference>
<dbReference type="FunFam" id="3.30.1490.20:FF:000002">
    <property type="entry name" value="Succinate--CoA ligase [ADP-forming] subunit beta"/>
    <property type="match status" value="1"/>
</dbReference>
<dbReference type="Proteomes" id="UP001174909">
    <property type="component" value="Unassembled WGS sequence"/>
</dbReference>
<reference evidence="10" key="1">
    <citation type="submission" date="2023-03" db="EMBL/GenBank/DDBJ databases">
        <authorList>
            <person name="Steffen K."/>
            <person name="Cardenas P."/>
        </authorList>
    </citation>
    <scope>NUCLEOTIDE SEQUENCE</scope>
</reference>